<evidence type="ECO:0000256" key="10">
    <source>
        <dbReference type="ARBA" id="ARBA00023239"/>
    </source>
</evidence>
<evidence type="ECO:0000259" key="13">
    <source>
        <dbReference type="PROSITE" id="PS51645"/>
    </source>
</evidence>
<name>A0A914WTW7_9BILA</name>
<organism evidence="14 15">
    <name type="scientific">Plectus sambesii</name>
    <dbReference type="NCBI Taxonomy" id="2011161"/>
    <lineage>
        <taxon>Eukaryota</taxon>
        <taxon>Metazoa</taxon>
        <taxon>Ecdysozoa</taxon>
        <taxon>Nematoda</taxon>
        <taxon>Chromadorea</taxon>
        <taxon>Plectida</taxon>
        <taxon>Plectina</taxon>
        <taxon>Plectoidea</taxon>
        <taxon>Plectidae</taxon>
        <taxon>Plectus</taxon>
    </lineage>
</organism>
<keyword evidence="8" id="KW-0238">DNA-binding</keyword>
<evidence type="ECO:0000256" key="5">
    <source>
        <dbReference type="ARBA" id="ARBA00022630"/>
    </source>
</evidence>
<dbReference type="InterPro" id="IPR036155">
    <property type="entry name" value="Crypto/Photolyase_N_sf"/>
</dbReference>
<keyword evidence="7" id="KW-0274">FAD</keyword>
<dbReference type="GO" id="GO:0000719">
    <property type="term" value="P:photoreactive repair"/>
    <property type="evidence" value="ECO:0007669"/>
    <property type="project" value="TreeGrafter"/>
</dbReference>
<evidence type="ECO:0000256" key="1">
    <source>
        <dbReference type="ARBA" id="ARBA00001974"/>
    </source>
</evidence>
<keyword evidence="5" id="KW-0285">Flavoprotein</keyword>
<evidence type="ECO:0000256" key="4">
    <source>
        <dbReference type="ARBA" id="ARBA00014046"/>
    </source>
</evidence>
<protein>
    <recommendedName>
        <fullName evidence="4">Deoxyribodipyrimidine photo-lyase</fullName>
        <ecNumber evidence="3">4.1.99.3</ecNumber>
    </recommendedName>
    <alternativeName>
        <fullName evidence="11">DNA photolyase</fullName>
    </alternativeName>
</protein>
<dbReference type="EC" id="4.1.99.3" evidence="3"/>
<dbReference type="GO" id="GO:0003677">
    <property type="term" value="F:DNA binding"/>
    <property type="evidence" value="ECO:0007669"/>
    <property type="project" value="UniProtKB-KW"/>
</dbReference>
<evidence type="ECO:0000256" key="2">
    <source>
        <dbReference type="ARBA" id="ARBA00006409"/>
    </source>
</evidence>
<proteinExistence type="inferred from homology"/>
<evidence type="ECO:0000256" key="7">
    <source>
        <dbReference type="ARBA" id="ARBA00022827"/>
    </source>
</evidence>
<dbReference type="InterPro" id="IPR036134">
    <property type="entry name" value="Crypto/Photolyase_FAD-like_sf"/>
</dbReference>
<reference evidence="15" key="1">
    <citation type="submission" date="2022-11" db="UniProtKB">
        <authorList>
            <consortium name="WormBaseParasite"/>
        </authorList>
    </citation>
    <scope>IDENTIFICATION</scope>
</reference>
<dbReference type="PROSITE" id="PS51645">
    <property type="entry name" value="PHR_CRY_ALPHA_BETA"/>
    <property type="match status" value="1"/>
</dbReference>
<evidence type="ECO:0000256" key="11">
    <source>
        <dbReference type="ARBA" id="ARBA00031671"/>
    </source>
</evidence>
<dbReference type="PANTHER" id="PTHR10211:SF0">
    <property type="entry name" value="DEOXYRIBODIPYRIMIDINE PHOTO-LYASE"/>
    <property type="match status" value="1"/>
</dbReference>
<dbReference type="SUPFAM" id="SSF52425">
    <property type="entry name" value="Cryptochrome/photolyase, N-terminal domain"/>
    <property type="match status" value="1"/>
</dbReference>
<keyword evidence="10" id="KW-0456">Lyase</keyword>
<dbReference type="InterPro" id="IPR014729">
    <property type="entry name" value="Rossmann-like_a/b/a_fold"/>
</dbReference>
<keyword evidence="14" id="KW-1185">Reference proteome</keyword>
<feature type="domain" description="Photolyase/cryptochrome alpha/beta" evidence="13">
    <location>
        <begin position="29"/>
        <end position="165"/>
    </location>
</feature>
<evidence type="ECO:0000313" key="15">
    <source>
        <dbReference type="WBParaSite" id="PSAMB.scaffold5118size12603.g25946.t1"/>
    </source>
</evidence>
<evidence type="ECO:0000256" key="3">
    <source>
        <dbReference type="ARBA" id="ARBA00013149"/>
    </source>
</evidence>
<evidence type="ECO:0000256" key="9">
    <source>
        <dbReference type="ARBA" id="ARBA00023204"/>
    </source>
</evidence>
<evidence type="ECO:0000256" key="8">
    <source>
        <dbReference type="ARBA" id="ARBA00023125"/>
    </source>
</evidence>
<dbReference type="GO" id="GO:0003904">
    <property type="term" value="F:deoxyribodipyrimidine photo-lyase activity"/>
    <property type="evidence" value="ECO:0007669"/>
    <property type="project" value="UniProtKB-EC"/>
</dbReference>
<dbReference type="InterPro" id="IPR006050">
    <property type="entry name" value="DNA_photolyase_N"/>
</dbReference>
<dbReference type="InterPro" id="IPR032673">
    <property type="entry name" value="DNA_photolyase_2_CS"/>
</dbReference>
<keyword evidence="9" id="KW-0234">DNA repair</keyword>
<dbReference type="Pfam" id="PF00875">
    <property type="entry name" value="DNA_photolyase"/>
    <property type="match status" value="1"/>
</dbReference>
<dbReference type="Gene3D" id="1.10.579.10">
    <property type="entry name" value="DNA Cyclobutane Dipyrimidine Photolyase, subunit A, domain 3"/>
    <property type="match status" value="1"/>
</dbReference>
<evidence type="ECO:0000256" key="12">
    <source>
        <dbReference type="ARBA" id="ARBA00033999"/>
    </source>
</evidence>
<comment type="catalytic activity">
    <reaction evidence="12">
        <text>cyclobutadipyrimidine (in DNA) = 2 pyrimidine residues (in DNA).</text>
        <dbReference type="EC" id="4.1.99.3"/>
    </reaction>
</comment>
<dbReference type="InterPro" id="IPR052219">
    <property type="entry name" value="Photolyase_Class-2"/>
</dbReference>
<comment type="cofactor">
    <cofactor evidence="1">
        <name>FAD</name>
        <dbReference type="ChEBI" id="CHEBI:57692"/>
    </cofactor>
</comment>
<dbReference type="PANTHER" id="PTHR10211">
    <property type="entry name" value="DEOXYRIBODIPYRIMIDINE PHOTOLYASE"/>
    <property type="match status" value="1"/>
</dbReference>
<sequence length="504" mass="58220">MASSSSSPSPVQKERIAWLNKQDLNTNGKYVLYWMQSSVRCQSNHALEFAAERANLADKPLLVVFGLVEREYHPQANLRHYAFMLEGLADAQQRLATERKCRLIVAKCKSPVDLIANQLAQDAVEVIVDRSYTRVPRLWYRQLADRLVDLGRRLTQVESNVVVPVELVSNCSEFGARTIRPKIWRFADSFLVELPTVPLLRNGLKEKLINDAEFDLMDLSNEKCLEKAIAGLNVDRSVSRITTMKGGQTEAQNTLDKFISGRLVHYDERRNKPGEQFQSYLSPYLHFGHISPIDAIRAVRAAKTSKANKDSFIEELLVRRELAINFVWYEPDAYDSLRCLPDWARKTINEHRNDPRVHLYTYEQLENGDTHDQYWNAAQLEMVHQGKMHGYMRMYWGKKVIQWTSNMEEAYKFLSEQNDKYELDGREPNGYAGVVWCFGKHDRAHAERAVFGKLRFMNDEGLKRKFKSINDYVRSCYRVAGKKQAGVPDDFFIPPAAKRAKKTK</sequence>
<dbReference type="Proteomes" id="UP000887566">
    <property type="component" value="Unplaced"/>
</dbReference>
<evidence type="ECO:0000313" key="14">
    <source>
        <dbReference type="Proteomes" id="UP000887566"/>
    </source>
</evidence>
<dbReference type="SUPFAM" id="SSF48173">
    <property type="entry name" value="Cryptochrome/photolyase FAD-binding domain"/>
    <property type="match status" value="1"/>
</dbReference>
<dbReference type="PROSITE" id="PS01083">
    <property type="entry name" value="DNA_PHOTOLYASES_2_1"/>
    <property type="match status" value="1"/>
</dbReference>
<evidence type="ECO:0000256" key="6">
    <source>
        <dbReference type="ARBA" id="ARBA00022763"/>
    </source>
</evidence>
<dbReference type="FunFam" id="1.10.579.10:FF:000002">
    <property type="entry name" value="Deoxyribodipyrimidine photolyase"/>
    <property type="match status" value="1"/>
</dbReference>
<dbReference type="Gene3D" id="1.25.40.80">
    <property type="match status" value="1"/>
</dbReference>
<dbReference type="Gene3D" id="3.40.50.620">
    <property type="entry name" value="HUPs"/>
    <property type="match status" value="1"/>
</dbReference>
<accession>A0A914WTW7</accession>
<comment type="similarity">
    <text evidence="2">Belongs to the DNA photolyase class-2 family.</text>
</comment>
<keyword evidence="6" id="KW-0227">DNA damage</keyword>
<dbReference type="WBParaSite" id="PSAMB.scaffold5118size12603.g25946.t1">
    <property type="protein sequence ID" value="PSAMB.scaffold5118size12603.g25946.t1"/>
    <property type="gene ID" value="PSAMB.scaffold5118size12603.g25946"/>
</dbReference>
<dbReference type="AlphaFoldDB" id="A0A914WTW7"/>